<feature type="region of interest" description="Disordered" evidence="5">
    <location>
        <begin position="1"/>
        <end position="50"/>
    </location>
</feature>
<evidence type="ECO:0000313" key="8">
    <source>
        <dbReference type="Proteomes" id="UP001161247"/>
    </source>
</evidence>
<dbReference type="GO" id="GO:0005737">
    <property type="term" value="C:cytoplasm"/>
    <property type="evidence" value="ECO:0007669"/>
    <property type="project" value="UniProtKB-SubCell"/>
</dbReference>
<dbReference type="AlphaFoldDB" id="A0AAV1DPJ5"/>
<dbReference type="InterPro" id="IPR019191">
    <property type="entry name" value="Essential_protein_Yae1_N"/>
</dbReference>
<keyword evidence="4" id="KW-0539">Nucleus</keyword>
<dbReference type="PANTHER" id="PTHR18829:SF0">
    <property type="entry name" value="PROTEIN YAE1 HOMOLOG"/>
    <property type="match status" value="1"/>
</dbReference>
<feature type="compositionally biased region" description="Acidic residues" evidence="5">
    <location>
        <begin position="38"/>
        <end position="49"/>
    </location>
</feature>
<evidence type="ECO:0000313" key="7">
    <source>
        <dbReference type="EMBL" id="CAI9109776.1"/>
    </source>
</evidence>
<organism evidence="7 8">
    <name type="scientific">Oldenlandia corymbosa var. corymbosa</name>
    <dbReference type="NCBI Taxonomy" id="529605"/>
    <lineage>
        <taxon>Eukaryota</taxon>
        <taxon>Viridiplantae</taxon>
        <taxon>Streptophyta</taxon>
        <taxon>Embryophyta</taxon>
        <taxon>Tracheophyta</taxon>
        <taxon>Spermatophyta</taxon>
        <taxon>Magnoliopsida</taxon>
        <taxon>eudicotyledons</taxon>
        <taxon>Gunneridae</taxon>
        <taxon>Pentapetalae</taxon>
        <taxon>asterids</taxon>
        <taxon>lamiids</taxon>
        <taxon>Gentianales</taxon>
        <taxon>Rubiaceae</taxon>
        <taxon>Rubioideae</taxon>
        <taxon>Spermacoceae</taxon>
        <taxon>Hedyotis-Oldenlandia complex</taxon>
        <taxon>Oldenlandia</taxon>
    </lineage>
</organism>
<protein>
    <submittedName>
        <fullName evidence="7">OLC1v1009672C1</fullName>
    </submittedName>
</protein>
<evidence type="ECO:0000256" key="5">
    <source>
        <dbReference type="SAM" id="MobiDB-lite"/>
    </source>
</evidence>
<feature type="compositionally biased region" description="Polar residues" evidence="5">
    <location>
        <begin position="184"/>
        <end position="200"/>
    </location>
</feature>
<dbReference type="GO" id="GO:0005634">
    <property type="term" value="C:nucleus"/>
    <property type="evidence" value="ECO:0007669"/>
    <property type="project" value="UniProtKB-SubCell"/>
</dbReference>
<evidence type="ECO:0000256" key="3">
    <source>
        <dbReference type="ARBA" id="ARBA00022490"/>
    </source>
</evidence>
<dbReference type="PANTHER" id="PTHR18829">
    <property type="entry name" value="PROTEIN YAE1 HOMOLOG"/>
    <property type="match status" value="1"/>
</dbReference>
<feature type="compositionally biased region" description="Basic and acidic residues" evidence="5">
    <location>
        <begin position="15"/>
        <end position="37"/>
    </location>
</feature>
<keyword evidence="3" id="KW-0963">Cytoplasm</keyword>
<evidence type="ECO:0000256" key="4">
    <source>
        <dbReference type="ARBA" id="ARBA00023242"/>
    </source>
</evidence>
<evidence type="ECO:0000256" key="2">
    <source>
        <dbReference type="ARBA" id="ARBA00004496"/>
    </source>
</evidence>
<dbReference type="Pfam" id="PF09811">
    <property type="entry name" value="Yae1_N"/>
    <property type="match status" value="1"/>
</dbReference>
<accession>A0AAV1DPJ5</accession>
<name>A0AAV1DPJ5_OLDCO</name>
<gene>
    <name evidence="7" type="ORF">OLC1_LOCUS17587</name>
</gene>
<feature type="region of interest" description="Disordered" evidence="5">
    <location>
        <begin position="184"/>
        <end position="209"/>
    </location>
</feature>
<sequence>MEGSIGEEIYSDVMKMPKTESDPQSISKDETRNPRDIDGDDLWDDDGGDDMERQWQRRQQEFHRLGYREGLMAGKEAAAQEGFNLGFKESVFAGQSWGLVRGVTSALARLPDDLKQKLVETEEKRRRFQSLHESVRSVSTKDALKLFYDGLNDGGQTRDGVLLKDYSEECKMLVRECSALSLNGEATQTGSGTGGDSHSQIPDGVVLKE</sequence>
<dbReference type="Proteomes" id="UP001161247">
    <property type="component" value="Chromosome 6"/>
</dbReference>
<dbReference type="EMBL" id="OX459123">
    <property type="protein sequence ID" value="CAI9109776.1"/>
    <property type="molecule type" value="Genomic_DNA"/>
</dbReference>
<feature type="domain" description="Essential protein Yae1 N-terminal" evidence="6">
    <location>
        <begin position="66"/>
        <end position="103"/>
    </location>
</feature>
<proteinExistence type="predicted"/>
<evidence type="ECO:0000259" key="6">
    <source>
        <dbReference type="Pfam" id="PF09811"/>
    </source>
</evidence>
<comment type="subcellular location">
    <subcellularLocation>
        <location evidence="2">Cytoplasm</location>
    </subcellularLocation>
    <subcellularLocation>
        <location evidence="1">Nucleus</location>
    </subcellularLocation>
</comment>
<keyword evidence="8" id="KW-1185">Reference proteome</keyword>
<dbReference type="InterPro" id="IPR038881">
    <property type="entry name" value="Yae1-like"/>
</dbReference>
<evidence type="ECO:0000256" key="1">
    <source>
        <dbReference type="ARBA" id="ARBA00004123"/>
    </source>
</evidence>
<reference evidence="7" key="1">
    <citation type="submission" date="2023-03" db="EMBL/GenBank/DDBJ databases">
        <authorList>
            <person name="Julca I."/>
        </authorList>
    </citation>
    <scope>NUCLEOTIDE SEQUENCE</scope>
</reference>